<protein>
    <submittedName>
        <fullName evidence="1">Uncharacterized protein</fullName>
    </submittedName>
</protein>
<sequence>MPKAKLLETRFTYELPNTAQGRVVVNIANGHGKERFNFKISFNKGSGQPIIGRTSGDPLRTVALKVIEKMPTLPHAIIWDLKTSITVNPIVKGSFKTCVPRHRVARQFVEQLERHFQEHNIKIA</sequence>
<dbReference type="EMBL" id="MEZT01000003">
    <property type="protein sequence ID" value="OGD57354.1"/>
    <property type="molecule type" value="Genomic_DNA"/>
</dbReference>
<comment type="caution">
    <text evidence="1">The sequence shown here is derived from an EMBL/GenBank/DDBJ whole genome shotgun (WGS) entry which is preliminary data.</text>
</comment>
<evidence type="ECO:0000313" key="2">
    <source>
        <dbReference type="Proteomes" id="UP000178764"/>
    </source>
</evidence>
<name>A0A1F5DQM4_9BACT</name>
<gene>
    <name evidence="1" type="ORF">A2V71_00865</name>
</gene>
<dbReference type="AlphaFoldDB" id="A0A1F5DQM4"/>
<reference evidence="1 2" key="1">
    <citation type="journal article" date="2016" name="Nat. Commun.">
        <title>Thousands of microbial genomes shed light on interconnected biogeochemical processes in an aquifer system.</title>
        <authorList>
            <person name="Anantharaman K."/>
            <person name="Brown C.T."/>
            <person name="Hug L.A."/>
            <person name="Sharon I."/>
            <person name="Castelle C.J."/>
            <person name="Probst A.J."/>
            <person name="Thomas B.C."/>
            <person name="Singh A."/>
            <person name="Wilkins M.J."/>
            <person name="Karaoz U."/>
            <person name="Brodie E.L."/>
            <person name="Williams K.H."/>
            <person name="Hubbard S.S."/>
            <person name="Banfield J.F."/>
        </authorList>
    </citation>
    <scope>NUCLEOTIDE SEQUENCE [LARGE SCALE GENOMIC DNA]</scope>
</reference>
<organism evidence="1 2">
    <name type="scientific">Candidatus Berkelbacteria bacterium RBG_13_40_8</name>
    <dbReference type="NCBI Taxonomy" id="1797467"/>
    <lineage>
        <taxon>Bacteria</taxon>
        <taxon>Candidatus Berkelbacteria</taxon>
    </lineage>
</organism>
<dbReference type="Proteomes" id="UP000178764">
    <property type="component" value="Unassembled WGS sequence"/>
</dbReference>
<proteinExistence type="predicted"/>
<accession>A0A1F5DQM4</accession>
<evidence type="ECO:0000313" key="1">
    <source>
        <dbReference type="EMBL" id="OGD57354.1"/>
    </source>
</evidence>